<dbReference type="AlphaFoldDB" id="A0A9P0MY86"/>
<protein>
    <submittedName>
        <fullName evidence="1">Uncharacterized protein</fullName>
    </submittedName>
</protein>
<name>A0A9P0MY86_NEZVI</name>
<gene>
    <name evidence="1" type="ORF">NEZAVI_LOCUS15781</name>
</gene>
<reference evidence="1" key="1">
    <citation type="submission" date="2022-01" db="EMBL/GenBank/DDBJ databases">
        <authorList>
            <person name="King R."/>
        </authorList>
    </citation>
    <scope>NUCLEOTIDE SEQUENCE</scope>
</reference>
<dbReference type="EMBL" id="OV725083">
    <property type="protein sequence ID" value="CAH1408207.1"/>
    <property type="molecule type" value="Genomic_DNA"/>
</dbReference>
<accession>A0A9P0MY86</accession>
<sequence>MVCICSLPTLSLCKKLLVLRGILPLLTNHIPLTMNFLSPNSSLYFSFKCLLFRRMDAKMSTNLVKPSVSRQKNSIVLCYSKTSIVLHFKEFRYMMLYIIVLAGDKEHIIKCQVRSL</sequence>
<dbReference type="Proteomes" id="UP001152798">
    <property type="component" value="Chromosome 7"/>
</dbReference>
<organism evidence="1 2">
    <name type="scientific">Nezara viridula</name>
    <name type="common">Southern green stink bug</name>
    <name type="synonym">Cimex viridulus</name>
    <dbReference type="NCBI Taxonomy" id="85310"/>
    <lineage>
        <taxon>Eukaryota</taxon>
        <taxon>Metazoa</taxon>
        <taxon>Ecdysozoa</taxon>
        <taxon>Arthropoda</taxon>
        <taxon>Hexapoda</taxon>
        <taxon>Insecta</taxon>
        <taxon>Pterygota</taxon>
        <taxon>Neoptera</taxon>
        <taxon>Paraneoptera</taxon>
        <taxon>Hemiptera</taxon>
        <taxon>Heteroptera</taxon>
        <taxon>Panheteroptera</taxon>
        <taxon>Pentatomomorpha</taxon>
        <taxon>Pentatomoidea</taxon>
        <taxon>Pentatomidae</taxon>
        <taxon>Pentatominae</taxon>
        <taxon>Nezara</taxon>
    </lineage>
</organism>
<evidence type="ECO:0000313" key="1">
    <source>
        <dbReference type="EMBL" id="CAH1408207.1"/>
    </source>
</evidence>
<evidence type="ECO:0000313" key="2">
    <source>
        <dbReference type="Proteomes" id="UP001152798"/>
    </source>
</evidence>
<keyword evidence="2" id="KW-1185">Reference proteome</keyword>
<proteinExistence type="predicted"/>